<dbReference type="InterPro" id="IPR040442">
    <property type="entry name" value="Pyrv_kinase-like_dom_sf"/>
</dbReference>
<dbReference type="VEuPathDB" id="FungiDB:Z520_07026"/>
<sequence>MGDFSQPLKDTIARILKAAQAAGKWSGIYCPDGEFAKRYSDMGFRMVCVTNDMTAIPVYLAESLAKATRSAPGAVKGAADRAGK</sequence>
<dbReference type="RefSeq" id="XP_016631696.1">
    <property type="nucleotide sequence ID" value="XM_016777525.1"/>
</dbReference>
<dbReference type="InterPro" id="IPR015813">
    <property type="entry name" value="Pyrv/PenolPyrv_kinase-like_dom"/>
</dbReference>
<organism evidence="1 2">
    <name type="scientific">Fonsecaea multimorphosa CBS 102226</name>
    <dbReference type="NCBI Taxonomy" id="1442371"/>
    <lineage>
        <taxon>Eukaryota</taxon>
        <taxon>Fungi</taxon>
        <taxon>Dikarya</taxon>
        <taxon>Ascomycota</taxon>
        <taxon>Pezizomycotina</taxon>
        <taxon>Eurotiomycetes</taxon>
        <taxon>Chaetothyriomycetidae</taxon>
        <taxon>Chaetothyriales</taxon>
        <taxon>Herpotrichiellaceae</taxon>
        <taxon>Fonsecaea</taxon>
    </lineage>
</organism>
<dbReference type="STRING" id="1442371.A0A0D2KLL4"/>
<dbReference type="EMBL" id="KN848074">
    <property type="protein sequence ID" value="KIX97573.1"/>
    <property type="molecule type" value="Genomic_DNA"/>
</dbReference>
<name>A0A0D2KLL4_9EURO</name>
<reference evidence="1 2" key="1">
    <citation type="submission" date="2015-01" db="EMBL/GenBank/DDBJ databases">
        <title>The Genome Sequence of Fonsecaea multimorphosa CBS 102226.</title>
        <authorList>
            <consortium name="The Broad Institute Genomics Platform"/>
            <person name="Cuomo C."/>
            <person name="de Hoog S."/>
            <person name="Gorbushina A."/>
            <person name="Stielow B."/>
            <person name="Teixiera M."/>
            <person name="Abouelleil A."/>
            <person name="Chapman S.B."/>
            <person name="Priest M."/>
            <person name="Young S.K."/>
            <person name="Wortman J."/>
            <person name="Nusbaum C."/>
            <person name="Birren B."/>
        </authorList>
    </citation>
    <scope>NUCLEOTIDE SEQUENCE [LARGE SCALE GENOMIC DNA]</scope>
    <source>
        <strain evidence="1 2">CBS 102226</strain>
    </source>
</reference>
<evidence type="ECO:0000313" key="1">
    <source>
        <dbReference type="EMBL" id="KIX97573.1"/>
    </source>
</evidence>
<proteinExistence type="predicted"/>
<evidence type="ECO:0008006" key="3">
    <source>
        <dbReference type="Google" id="ProtNLM"/>
    </source>
</evidence>
<dbReference type="Proteomes" id="UP000053411">
    <property type="component" value="Unassembled WGS sequence"/>
</dbReference>
<dbReference type="OrthoDB" id="1621678at2759"/>
<keyword evidence="2" id="KW-1185">Reference proteome</keyword>
<accession>A0A0D2KLL4</accession>
<dbReference type="Gene3D" id="3.20.20.60">
    <property type="entry name" value="Phosphoenolpyruvate-binding domains"/>
    <property type="match status" value="1"/>
</dbReference>
<dbReference type="GO" id="GO:0003824">
    <property type="term" value="F:catalytic activity"/>
    <property type="evidence" value="ECO:0007669"/>
    <property type="project" value="InterPro"/>
</dbReference>
<dbReference type="GeneID" id="27712772"/>
<protein>
    <recommendedName>
        <fullName evidence="3">HpcH/HpaI aldolase/citrate lyase domain-containing protein</fullName>
    </recommendedName>
</protein>
<evidence type="ECO:0000313" key="2">
    <source>
        <dbReference type="Proteomes" id="UP000053411"/>
    </source>
</evidence>
<dbReference type="AlphaFoldDB" id="A0A0D2KLL4"/>
<gene>
    <name evidence="1" type="ORF">Z520_07026</name>
</gene>
<dbReference type="SUPFAM" id="SSF51621">
    <property type="entry name" value="Phosphoenolpyruvate/pyruvate domain"/>
    <property type="match status" value="1"/>
</dbReference>